<protein>
    <recommendedName>
        <fullName evidence="5">Glycosyltransferase family 25 protein</fullName>
    </recommendedName>
</protein>
<proteinExistence type="predicted"/>
<evidence type="ECO:0008006" key="5">
    <source>
        <dbReference type="Google" id="ProtNLM"/>
    </source>
</evidence>
<evidence type="ECO:0000313" key="3">
    <source>
        <dbReference type="EMBL" id="KAK8001499.1"/>
    </source>
</evidence>
<feature type="compositionally biased region" description="Polar residues" evidence="1">
    <location>
        <begin position="48"/>
        <end position="58"/>
    </location>
</feature>
<reference evidence="3 4" key="1">
    <citation type="submission" date="2023-01" db="EMBL/GenBank/DDBJ databases">
        <title>Analysis of 21 Apiospora genomes using comparative genomics revels a genus with tremendous synthesis potential of carbohydrate active enzymes and secondary metabolites.</title>
        <authorList>
            <person name="Sorensen T."/>
        </authorList>
    </citation>
    <scope>NUCLEOTIDE SEQUENCE [LARGE SCALE GENOMIC DNA]</scope>
    <source>
        <strain evidence="3 4">CBS 20057</strain>
    </source>
</reference>
<dbReference type="EMBL" id="JAQQWI010000018">
    <property type="protein sequence ID" value="KAK8001499.1"/>
    <property type="molecule type" value="Genomic_DNA"/>
</dbReference>
<sequence>MSCGAGRSFIARIALALVILTATLCLFWYRDLVSDPSRVLPHAPFKASQPQDEQQQHVTATTTTAAAPDALKQKLVLGPKNATLGFDSILALSKGGSQSWRVKGLQAAAELSGLQVTVPPQPTWLPEMVDAFAGLSPEGVPKPEPGSAAAWLAHIDLLKYVLQSELNSALIVEDDVDWDINIKEQMSLIAEAVRQKTQTPHDESNPYSSQWDILWIGHCGDTPMANETLNLFKDPTVLEHKRYVGFEGTKSYLEAHIPEGQRAVYRSQGAVCSYAYAVHKAGVRKVLDFVSTGLGQAYDTKLFYGCRSGLLNCVAVTPEVMVHFRPDAQFGQTSEVGRLNEGDAPGRMASDDGSIGGQEGGGHPDKVAVSMAEKITGTTNNIRQSARCMSLWKKTCIGGHE</sequence>
<keyword evidence="4" id="KW-1185">Reference proteome</keyword>
<evidence type="ECO:0000313" key="4">
    <source>
        <dbReference type="Proteomes" id="UP001396898"/>
    </source>
</evidence>
<evidence type="ECO:0000256" key="1">
    <source>
        <dbReference type="SAM" id="MobiDB-lite"/>
    </source>
</evidence>
<accession>A0ABR1R8T3</accession>
<gene>
    <name evidence="3" type="ORF">PG991_013721</name>
</gene>
<feature type="region of interest" description="Disordered" evidence="1">
    <location>
        <begin position="44"/>
        <end position="63"/>
    </location>
</feature>
<evidence type="ECO:0000256" key="2">
    <source>
        <dbReference type="SAM" id="Phobius"/>
    </source>
</evidence>
<feature type="region of interest" description="Disordered" evidence="1">
    <location>
        <begin position="336"/>
        <end position="363"/>
    </location>
</feature>
<keyword evidence="2" id="KW-0812">Transmembrane</keyword>
<dbReference type="Proteomes" id="UP001396898">
    <property type="component" value="Unassembled WGS sequence"/>
</dbReference>
<organism evidence="3 4">
    <name type="scientific">Apiospora marii</name>
    <dbReference type="NCBI Taxonomy" id="335849"/>
    <lineage>
        <taxon>Eukaryota</taxon>
        <taxon>Fungi</taxon>
        <taxon>Dikarya</taxon>
        <taxon>Ascomycota</taxon>
        <taxon>Pezizomycotina</taxon>
        <taxon>Sordariomycetes</taxon>
        <taxon>Xylariomycetidae</taxon>
        <taxon>Amphisphaeriales</taxon>
        <taxon>Apiosporaceae</taxon>
        <taxon>Apiospora</taxon>
    </lineage>
</organism>
<feature type="transmembrane region" description="Helical" evidence="2">
    <location>
        <begin position="9"/>
        <end position="29"/>
    </location>
</feature>
<comment type="caution">
    <text evidence="3">The sequence shown here is derived from an EMBL/GenBank/DDBJ whole genome shotgun (WGS) entry which is preliminary data.</text>
</comment>
<name>A0ABR1R8T3_9PEZI</name>
<keyword evidence="2" id="KW-1133">Transmembrane helix</keyword>
<keyword evidence="2" id="KW-0472">Membrane</keyword>